<reference evidence="1" key="1">
    <citation type="submission" date="2019-02" db="EMBL/GenBank/DDBJ databases">
        <authorList>
            <person name="Gruber-Vodicka R. H."/>
            <person name="Seah K. B. B."/>
        </authorList>
    </citation>
    <scope>NUCLEOTIDE SEQUENCE</scope>
    <source>
        <strain evidence="1">BECK_S312</strain>
        <strain evidence="2">BECK_S426</strain>
    </source>
</reference>
<proteinExistence type="predicted"/>
<sequence length="173" mass="19527">MWKGSNCHCDASRRLPFSAMLGLAMRSFLMGGEILATAEWLSNRGNYYATAIRIIHPARLCNPNDRMDTDRLRAGVELDHHGAPRAYHIRQALPGDCFLYFPRGEASLGDGNGPYIWTRVPRETAWGRRQVLHVFEPEHPGQTWEAVKKSSLCCGSPRLARLPALRKVKNRGM</sequence>
<dbReference type="GO" id="GO:0005198">
    <property type="term" value="F:structural molecule activity"/>
    <property type="evidence" value="ECO:0007669"/>
    <property type="project" value="InterPro"/>
</dbReference>
<evidence type="ECO:0000313" key="2">
    <source>
        <dbReference type="EMBL" id="VFK32279.1"/>
    </source>
</evidence>
<organism evidence="1">
    <name type="scientific">Candidatus Kentrum sp. LPFa</name>
    <dbReference type="NCBI Taxonomy" id="2126335"/>
    <lineage>
        <taxon>Bacteria</taxon>
        <taxon>Pseudomonadati</taxon>
        <taxon>Pseudomonadota</taxon>
        <taxon>Gammaproteobacteria</taxon>
        <taxon>Candidatus Kentrum</taxon>
    </lineage>
</organism>
<evidence type="ECO:0000313" key="1">
    <source>
        <dbReference type="EMBL" id="VFK17418.1"/>
    </source>
</evidence>
<name>A0A450WK95_9GAMM</name>
<protein>
    <submittedName>
        <fullName evidence="1">Phage portal protein, lambda family</fullName>
    </submittedName>
</protein>
<dbReference type="AlphaFoldDB" id="A0A450WK95"/>
<dbReference type="EMBL" id="CAADFM010000170">
    <property type="protein sequence ID" value="VFK17418.1"/>
    <property type="molecule type" value="Genomic_DNA"/>
</dbReference>
<dbReference type="Pfam" id="PF05136">
    <property type="entry name" value="Phage_portal_2"/>
    <property type="match status" value="1"/>
</dbReference>
<accession>A0A450WK95</accession>
<gene>
    <name evidence="1" type="ORF">BECKLPF1236A_GA0070988_101705</name>
    <name evidence="2" type="ORF">BECKLPF1236C_GA0070990_101625</name>
</gene>
<dbReference type="InterPro" id="IPR006429">
    <property type="entry name" value="Phage_lambda_portal"/>
</dbReference>
<dbReference type="GO" id="GO:0019068">
    <property type="term" value="P:virion assembly"/>
    <property type="evidence" value="ECO:0007669"/>
    <property type="project" value="InterPro"/>
</dbReference>
<dbReference type="EMBL" id="CAADFP010000162">
    <property type="protein sequence ID" value="VFK32279.1"/>
    <property type="molecule type" value="Genomic_DNA"/>
</dbReference>